<feature type="compositionally biased region" description="Basic residues" evidence="6">
    <location>
        <begin position="204"/>
        <end position="220"/>
    </location>
</feature>
<dbReference type="GO" id="GO:0005886">
    <property type="term" value="C:plasma membrane"/>
    <property type="evidence" value="ECO:0007669"/>
    <property type="project" value="TreeGrafter"/>
</dbReference>
<feature type="compositionally biased region" description="Low complexity" evidence="6">
    <location>
        <begin position="67"/>
        <end position="112"/>
    </location>
</feature>
<protein>
    <submittedName>
        <fullName evidence="10">Syg1 protein</fullName>
    </submittedName>
</protein>
<feature type="region of interest" description="Disordered" evidence="6">
    <location>
        <begin position="34"/>
        <end position="126"/>
    </location>
</feature>
<dbReference type="Pfam" id="PF03124">
    <property type="entry name" value="EXS"/>
    <property type="match status" value="1"/>
</dbReference>
<evidence type="ECO:0000256" key="3">
    <source>
        <dbReference type="ARBA" id="ARBA00022692"/>
    </source>
</evidence>
<dbReference type="Pfam" id="PF03105">
    <property type="entry name" value="SPX"/>
    <property type="match status" value="1"/>
</dbReference>
<dbReference type="InterPro" id="IPR004331">
    <property type="entry name" value="SPX_dom"/>
</dbReference>
<reference evidence="10 11" key="1">
    <citation type="journal article" date="2023" name="Elife">
        <title>Identification of key yeast species and microbe-microbe interactions impacting larval growth of Drosophila in the wild.</title>
        <authorList>
            <person name="Mure A."/>
            <person name="Sugiura Y."/>
            <person name="Maeda R."/>
            <person name="Honda K."/>
            <person name="Sakurai N."/>
            <person name="Takahashi Y."/>
            <person name="Watada M."/>
            <person name="Katoh T."/>
            <person name="Gotoh A."/>
            <person name="Gotoh Y."/>
            <person name="Taniguchi I."/>
            <person name="Nakamura K."/>
            <person name="Hayashi T."/>
            <person name="Katayama T."/>
            <person name="Uemura T."/>
            <person name="Hattori Y."/>
        </authorList>
    </citation>
    <scope>NUCLEOTIDE SEQUENCE [LARGE SCALE GENOMIC DNA]</scope>
    <source>
        <strain evidence="10 11">KH-74</strain>
    </source>
</reference>
<feature type="transmembrane region" description="Helical" evidence="7">
    <location>
        <begin position="641"/>
        <end position="661"/>
    </location>
</feature>
<feature type="domain" description="EXS" evidence="8">
    <location>
        <begin position="805"/>
        <end position="1013"/>
    </location>
</feature>
<keyword evidence="4 7" id="KW-1133">Transmembrane helix</keyword>
<evidence type="ECO:0000259" key="9">
    <source>
        <dbReference type="PROSITE" id="PS51382"/>
    </source>
</evidence>
<evidence type="ECO:0000256" key="2">
    <source>
        <dbReference type="ARBA" id="ARBA00009665"/>
    </source>
</evidence>
<feature type="region of interest" description="Disordered" evidence="6">
    <location>
        <begin position="143"/>
        <end position="234"/>
    </location>
</feature>
<name>A0AAV5RW70_MAUHU</name>
<dbReference type="Proteomes" id="UP001377567">
    <property type="component" value="Unassembled WGS sequence"/>
</dbReference>
<evidence type="ECO:0000256" key="6">
    <source>
        <dbReference type="SAM" id="MobiDB-lite"/>
    </source>
</evidence>
<dbReference type="GO" id="GO:0006817">
    <property type="term" value="P:phosphate ion transport"/>
    <property type="evidence" value="ECO:0007669"/>
    <property type="project" value="TreeGrafter"/>
</dbReference>
<sequence length="1120" mass="128212">MKFADQLRESAIPEWKNKYIDYKIGKKRLKYHYGQLPEDPLREQLLARREGPDHSDTDADDNDNDNDNYNRYTDGDSSGDDAASSRGGLELQLHQHSGGHGNSHSNDSNNDQDTADDDSVSLGSSRSISAASHLARLRRDTYNSRSNDSFNSLLRSSSSPVIPDLITGGAGTPNSINHKHHHHHHHHNANSRQNSRSGSPPGSNRKKNNNSRNRNNRGKSARAGAQSAAHPPMRKKEKIIYSTLQKAAIKDFIENWLIAVELTKCNDFYVWLLDECGTKFGTLKTQMHMYRMQKEKVFDPTSEEHSLNSHHGDAAAIEAAQTYGSTEEGTVVLDVPPQHVHNRRKNNGFVSDFKYFLKQNNLMPSWPKNAFQHKVIQEEAISRSSSGLSLSSMNNHPTYIHTNNGGGGGSSTNSNGRGNIREPSPTLSSILNPQKETFAYDLSLVSDEMTLPRAQRLLSEAIIEFYLFLQLVRAYRDLNVTGFRKMVKKFDKTLGTKEMPRFMKYARDNYSLFKHVNNNVKLMAQHMKRTSSFHVLTDLVPNNPKDDPLLWWETKAKDWYVTDLTNSVRDMKRNRDKLKKLNIQYTLNESMIHRNNRSTLQMTTAGLFIGFSFFIFLYTLYMSFTSPAVSYTRKILFPLWGGWYMTLIMLVLFQVNCFIWHRAGINYKFIMFGEVKTRSGTQMYNNDFATTGISLKLYYVSYYVLLTCICAFFSFKLQQLSPWSFASMASVFVLFFMPANFIPYWDKLIQTRNWLIITSIRLMCSGIFPVEFGDFFLGDIVCSLTYSIADIAMFACIYSTNEQGLCGSSHSKSMGILSSIPSYWRLLQCIRRFLDSGDWFPHLINAIKYSFGVGYQLTLCAYRLAPDHENRRTYFIIVSTMNSVLTSIWDLIIDWSLFQPSYRNLFLRDELYLAGKRSWEDGSYEPKRKALYYAAMVWDVLIRFQWVVYAVAPQTIQQSAKTSFILALTELLRRFIWVIFRIENEHVANVHLFRVTGDSPLPYPVLHSENPNDILQQAKKTQFLSRRNTVAEMAPIMEGTSTGMQRTSTNNDFDEPDAAYHTMARRNTTMFGKLTDAIPWVHATDFQRPVATPLNDPADNRTDADDHSAFESDTDYESAA</sequence>
<feature type="domain" description="SPX" evidence="9">
    <location>
        <begin position="1"/>
        <end position="504"/>
    </location>
</feature>
<dbReference type="EMBL" id="BTGD01000005">
    <property type="protein sequence ID" value="GMM55362.1"/>
    <property type="molecule type" value="Genomic_DNA"/>
</dbReference>
<feature type="compositionally biased region" description="Polar residues" evidence="6">
    <location>
        <begin position="190"/>
        <end position="201"/>
    </location>
</feature>
<gene>
    <name evidence="10" type="ORF">DAKH74_019780</name>
</gene>
<evidence type="ECO:0000256" key="5">
    <source>
        <dbReference type="ARBA" id="ARBA00023136"/>
    </source>
</evidence>
<evidence type="ECO:0000259" key="8">
    <source>
        <dbReference type="PROSITE" id="PS51380"/>
    </source>
</evidence>
<comment type="subcellular location">
    <subcellularLocation>
        <location evidence="1">Membrane</location>
        <topology evidence="1">Multi-pass membrane protein</topology>
    </subcellularLocation>
</comment>
<feature type="region of interest" description="Disordered" evidence="6">
    <location>
        <begin position="1090"/>
        <end position="1120"/>
    </location>
</feature>
<dbReference type="PANTHER" id="PTHR10783">
    <property type="entry name" value="XENOTROPIC AND POLYTROPIC RETROVIRUS RECEPTOR 1-RELATED"/>
    <property type="match status" value="1"/>
</dbReference>
<dbReference type="InterPro" id="IPR004342">
    <property type="entry name" value="EXS_C"/>
</dbReference>
<feature type="transmembrane region" description="Helical" evidence="7">
    <location>
        <begin position="600"/>
        <end position="621"/>
    </location>
</feature>
<feature type="compositionally biased region" description="Low complexity" evidence="6">
    <location>
        <begin position="143"/>
        <end position="159"/>
    </location>
</feature>
<feature type="compositionally biased region" description="Basic and acidic residues" evidence="6">
    <location>
        <begin position="39"/>
        <end position="57"/>
    </location>
</feature>
<evidence type="ECO:0000313" key="10">
    <source>
        <dbReference type="EMBL" id="GMM55362.1"/>
    </source>
</evidence>
<dbReference type="PANTHER" id="PTHR10783:SF103">
    <property type="entry name" value="SOLUTE CARRIER FAMILY 53 MEMBER 1"/>
    <property type="match status" value="1"/>
</dbReference>
<keyword evidence="11" id="KW-1185">Reference proteome</keyword>
<dbReference type="GO" id="GO:0000822">
    <property type="term" value="F:inositol hexakisphosphate binding"/>
    <property type="evidence" value="ECO:0007669"/>
    <property type="project" value="TreeGrafter"/>
</dbReference>
<dbReference type="GO" id="GO:0005794">
    <property type="term" value="C:Golgi apparatus"/>
    <property type="evidence" value="ECO:0007669"/>
    <property type="project" value="TreeGrafter"/>
</dbReference>
<organism evidence="10 11">
    <name type="scientific">Maudiozyma humilis</name>
    <name type="common">Sour dough yeast</name>
    <name type="synonym">Kazachstania humilis</name>
    <dbReference type="NCBI Taxonomy" id="51915"/>
    <lineage>
        <taxon>Eukaryota</taxon>
        <taxon>Fungi</taxon>
        <taxon>Dikarya</taxon>
        <taxon>Ascomycota</taxon>
        <taxon>Saccharomycotina</taxon>
        <taxon>Saccharomycetes</taxon>
        <taxon>Saccharomycetales</taxon>
        <taxon>Saccharomycetaceae</taxon>
        <taxon>Maudiozyma</taxon>
    </lineage>
</organism>
<dbReference type="PROSITE" id="PS51382">
    <property type="entry name" value="SPX"/>
    <property type="match status" value="1"/>
</dbReference>
<evidence type="ECO:0000256" key="1">
    <source>
        <dbReference type="ARBA" id="ARBA00004141"/>
    </source>
</evidence>
<comment type="similarity">
    <text evidence="2">Belongs to the SYG1 (TC 2.A.94) family.</text>
</comment>
<feature type="compositionally biased region" description="Basic residues" evidence="6">
    <location>
        <begin position="177"/>
        <end position="189"/>
    </location>
</feature>
<evidence type="ECO:0000313" key="11">
    <source>
        <dbReference type="Proteomes" id="UP001377567"/>
    </source>
</evidence>
<accession>A0AAV5RW70</accession>
<evidence type="ECO:0000256" key="7">
    <source>
        <dbReference type="SAM" id="Phobius"/>
    </source>
</evidence>
<comment type="caution">
    <text evidence="10">The sequence shown here is derived from an EMBL/GenBank/DDBJ whole genome shotgun (WGS) entry which is preliminary data.</text>
</comment>
<feature type="region of interest" description="Disordered" evidence="6">
    <location>
        <begin position="400"/>
        <end position="419"/>
    </location>
</feature>
<dbReference type="GO" id="GO:0016036">
    <property type="term" value="P:cellular response to phosphate starvation"/>
    <property type="evidence" value="ECO:0007669"/>
    <property type="project" value="TreeGrafter"/>
</dbReference>
<proteinExistence type="inferred from homology"/>
<evidence type="ECO:0000256" key="4">
    <source>
        <dbReference type="ARBA" id="ARBA00022989"/>
    </source>
</evidence>
<dbReference type="PROSITE" id="PS51380">
    <property type="entry name" value="EXS"/>
    <property type="match status" value="1"/>
</dbReference>
<keyword evidence="5 7" id="KW-0472">Membrane</keyword>
<feature type="transmembrane region" description="Helical" evidence="7">
    <location>
        <begin position="697"/>
        <end position="717"/>
    </location>
</feature>
<keyword evidence="3 7" id="KW-0812">Transmembrane</keyword>
<feature type="transmembrane region" description="Helical" evidence="7">
    <location>
        <begin position="723"/>
        <end position="742"/>
    </location>
</feature>
<feature type="compositionally biased region" description="Basic and acidic residues" evidence="6">
    <location>
        <begin position="1098"/>
        <end position="1110"/>
    </location>
</feature>
<dbReference type="AlphaFoldDB" id="A0AAV5RW70"/>